<dbReference type="KEGG" id="sap:Sulac_1110"/>
<dbReference type="AlphaFoldDB" id="G8TU19"/>
<feature type="transmembrane region" description="Helical" evidence="1">
    <location>
        <begin position="23"/>
        <end position="49"/>
    </location>
</feature>
<evidence type="ECO:0000313" key="2">
    <source>
        <dbReference type="EMBL" id="AEW04610.1"/>
    </source>
</evidence>
<evidence type="ECO:0000313" key="3">
    <source>
        <dbReference type="Proteomes" id="UP000005439"/>
    </source>
</evidence>
<organism evidence="2 3">
    <name type="scientific">Sulfobacillus acidophilus (strain ATCC 700253 / DSM 10332 / NAL)</name>
    <dbReference type="NCBI Taxonomy" id="679936"/>
    <lineage>
        <taxon>Bacteria</taxon>
        <taxon>Bacillati</taxon>
        <taxon>Bacillota</taxon>
        <taxon>Clostridia</taxon>
        <taxon>Eubacteriales</taxon>
        <taxon>Clostridiales Family XVII. Incertae Sedis</taxon>
        <taxon>Sulfobacillus</taxon>
    </lineage>
</organism>
<reference evidence="3" key="1">
    <citation type="submission" date="2011-12" db="EMBL/GenBank/DDBJ databases">
        <title>The complete genome of chromosome of Sulfobacillus acidophilus DSM 10332.</title>
        <authorList>
            <person name="Lucas S."/>
            <person name="Han J."/>
            <person name="Lapidus A."/>
            <person name="Bruce D."/>
            <person name="Goodwin L."/>
            <person name="Pitluck S."/>
            <person name="Peters L."/>
            <person name="Kyrpides N."/>
            <person name="Mavromatis K."/>
            <person name="Ivanova N."/>
            <person name="Mikhailova N."/>
            <person name="Chertkov O."/>
            <person name="Saunders E."/>
            <person name="Detter J.C."/>
            <person name="Tapia R."/>
            <person name="Han C."/>
            <person name="Land M."/>
            <person name="Hauser L."/>
            <person name="Markowitz V."/>
            <person name="Cheng J.-F."/>
            <person name="Hugenholtz P."/>
            <person name="Woyke T."/>
            <person name="Wu D."/>
            <person name="Pukall R."/>
            <person name="Gehrich-Schroeter G."/>
            <person name="Schneider S."/>
            <person name="Klenk H.-P."/>
            <person name="Eisen J.A."/>
        </authorList>
    </citation>
    <scope>NUCLEOTIDE SEQUENCE [LARGE SCALE GENOMIC DNA]</scope>
    <source>
        <strain evidence="3">ATCC 700253 / DSM 10332 / NAL</strain>
    </source>
</reference>
<keyword evidence="3" id="KW-1185">Reference proteome</keyword>
<protein>
    <submittedName>
        <fullName evidence="2">Uncharacterized protein</fullName>
    </submittedName>
</protein>
<accession>G8TU19</accession>
<dbReference type="EMBL" id="CP003179">
    <property type="protein sequence ID" value="AEW04610.1"/>
    <property type="molecule type" value="Genomic_DNA"/>
</dbReference>
<keyword evidence="1" id="KW-1133">Transmembrane helix</keyword>
<keyword evidence="1" id="KW-0812">Transmembrane</keyword>
<sequence>MAHRSDASKKGANRLTPRRRSRWAWIGDIVVTLFILAGMAAWLLLAVLFHGPTP</sequence>
<name>G8TU19_SULAD</name>
<evidence type="ECO:0000256" key="1">
    <source>
        <dbReference type="SAM" id="Phobius"/>
    </source>
</evidence>
<keyword evidence="1" id="KW-0472">Membrane</keyword>
<dbReference type="PATRIC" id="fig|679936.5.peg.1170"/>
<dbReference type="HOGENOM" id="CLU_3048700_0_0_9"/>
<gene>
    <name evidence="2" type="ordered locus">Sulac_1110</name>
</gene>
<reference evidence="2 3" key="2">
    <citation type="journal article" date="2012" name="Stand. Genomic Sci.">
        <title>Complete genome sequence of the moderately thermophilic mineral-sulfide-oxidizing firmicute Sulfobacillus acidophilus type strain (NAL(T)).</title>
        <authorList>
            <person name="Anderson I."/>
            <person name="Chertkov O."/>
            <person name="Chen A."/>
            <person name="Saunders E."/>
            <person name="Lapidus A."/>
            <person name="Nolan M."/>
            <person name="Lucas S."/>
            <person name="Hammon N."/>
            <person name="Deshpande S."/>
            <person name="Cheng J.F."/>
            <person name="Han C."/>
            <person name="Tapia R."/>
            <person name="Goodwin L.A."/>
            <person name="Pitluck S."/>
            <person name="Liolios K."/>
            <person name="Pagani I."/>
            <person name="Ivanova N."/>
            <person name="Mikhailova N."/>
            <person name="Pati A."/>
            <person name="Palaniappan K."/>
            <person name="Land M."/>
            <person name="Pan C."/>
            <person name="Rohde M."/>
            <person name="Pukall R."/>
            <person name="Goker M."/>
            <person name="Detter J.C."/>
            <person name="Woyke T."/>
            <person name="Bristow J."/>
            <person name="Eisen J.A."/>
            <person name="Markowitz V."/>
            <person name="Hugenholtz P."/>
            <person name="Kyrpides N.C."/>
            <person name="Klenk H.P."/>
            <person name="Mavromatis K."/>
        </authorList>
    </citation>
    <scope>NUCLEOTIDE SEQUENCE [LARGE SCALE GENOMIC DNA]</scope>
    <source>
        <strain evidence="3">ATCC 700253 / DSM 10332 / NAL</strain>
    </source>
</reference>
<dbReference type="Proteomes" id="UP000005439">
    <property type="component" value="Chromosome"/>
</dbReference>
<proteinExistence type="predicted"/>